<proteinExistence type="predicted"/>
<keyword evidence="1" id="KW-0732">Signal</keyword>
<gene>
    <name evidence="2" type="ORF">FCALED_LOCUS4557</name>
</gene>
<accession>A0A9N9F9A5</accession>
<keyword evidence="3" id="KW-1185">Reference proteome</keyword>
<evidence type="ECO:0000313" key="3">
    <source>
        <dbReference type="Proteomes" id="UP000789570"/>
    </source>
</evidence>
<dbReference type="OrthoDB" id="2305668at2759"/>
<comment type="caution">
    <text evidence="2">The sequence shown here is derived from an EMBL/GenBank/DDBJ whole genome shotgun (WGS) entry which is preliminary data.</text>
</comment>
<evidence type="ECO:0000256" key="1">
    <source>
        <dbReference type="SAM" id="SignalP"/>
    </source>
</evidence>
<name>A0A9N9F9A5_9GLOM</name>
<dbReference type="EMBL" id="CAJVPQ010000898">
    <property type="protein sequence ID" value="CAG8518229.1"/>
    <property type="molecule type" value="Genomic_DNA"/>
</dbReference>
<dbReference type="Proteomes" id="UP000789570">
    <property type="component" value="Unassembled WGS sequence"/>
</dbReference>
<evidence type="ECO:0000313" key="2">
    <source>
        <dbReference type="EMBL" id="CAG8518229.1"/>
    </source>
</evidence>
<dbReference type="AlphaFoldDB" id="A0A9N9F9A5"/>
<protein>
    <submittedName>
        <fullName evidence="2">1096_t:CDS:1</fullName>
    </submittedName>
</protein>
<feature type="signal peptide" evidence="1">
    <location>
        <begin position="1"/>
        <end position="31"/>
    </location>
</feature>
<feature type="chain" id="PRO_5040116412" evidence="1">
    <location>
        <begin position="32"/>
        <end position="155"/>
    </location>
</feature>
<organism evidence="2 3">
    <name type="scientific">Funneliformis caledonium</name>
    <dbReference type="NCBI Taxonomy" id="1117310"/>
    <lineage>
        <taxon>Eukaryota</taxon>
        <taxon>Fungi</taxon>
        <taxon>Fungi incertae sedis</taxon>
        <taxon>Mucoromycota</taxon>
        <taxon>Glomeromycotina</taxon>
        <taxon>Glomeromycetes</taxon>
        <taxon>Glomerales</taxon>
        <taxon>Glomeraceae</taxon>
        <taxon>Funneliformis</taxon>
    </lineage>
</organism>
<sequence>MNTVIKFNKLNSFISILLLFSLFTLFNEVTAIAIETRNAEFTEFCNGFQFISPKAGDKFLKNDKIEVVWTNGHSIIEQVNNIDLYNSTSGKFVKSLWRGTRRFGVDGKASVNVKLAVPKHTELPGEFILKSWGTTLEGPSCFTISGNFTIDPKLC</sequence>
<reference evidence="2" key="1">
    <citation type="submission" date="2021-06" db="EMBL/GenBank/DDBJ databases">
        <authorList>
            <person name="Kallberg Y."/>
            <person name="Tangrot J."/>
            <person name="Rosling A."/>
        </authorList>
    </citation>
    <scope>NUCLEOTIDE SEQUENCE</scope>
    <source>
        <strain evidence="2">UK204</strain>
    </source>
</reference>